<protein>
    <submittedName>
        <fullName evidence="1">Uncharacterized protein</fullName>
    </submittedName>
</protein>
<reference evidence="1 2" key="1">
    <citation type="journal article" date="2019" name="Sci. Rep.">
        <title>Orb-weaving spider Araneus ventricosus genome elucidates the spidroin gene catalogue.</title>
        <authorList>
            <person name="Kono N."/>
            <person name="Nakamura H."/>
            <person name="Ohtoshi R."/>
            <person name="Moran D.A.P."/>
            <person name="Shinohara A."/>
            <person name="Yoshida Y."/>
            <person name="Fujiwara M."/>
            <person name="Mori M."/>
            <person name="Tomita M."/>
            <person name="Arakawa K."/>
        </authorList>
    </citation>
    <scope>NUCLEOTIDE SEQUENCE [LARGE SCALE GENOMIC DNA]</scope>
</reference>
<keyword evidence="2" id="KW-1185">Reference proteome</keyword>
<proteinExistence type="predicted"/>
<accession>A0A4Y2H3C9</accession>
<name>A0A4Y2H3C9_ARAVE</name>
<dbReference type="EMBL" id="BGPR01001691">
    <property type="protein sequence ID" value="GBM59621.1"/>
    <property type="molecule type" value="Genomic_DNA"/>
</dbReference>
<dbReference type="Proteomes" id="UP000499080">
    <property type="component" value="Unassembled WGS sequence"/>
</dbReference>
<evidence type="ECO:0000313" key="1">
    <source>
        <dbReference type="EMBL" id="GBM59621.1"/>
    </source>
</evidence>
<comment type="caution">
    <text evidence="1">The sequence shown here is derived from an EMBL/GenBank/DDBJ whole genome shotgun (WGS) entry which is preliminary data.</text>
</comment>
<sequence length="107" mass="11951">MCSSLVSFYGIQKAILVPEGLSCRNIQDVREKNNRITICELPENCSISYGSAQPILTEYSGGKYQICAETSLYRLKRRPLVAALVLPECAENQENFLRMIATGDECL</sequence>
<dbReference type="AlphaFoldDB" id="A0A4Y2H3C9"/>
<gene>
    <name evidence="1" type="ORF">AVEN_218933_1</name>
</gene>
<evidence type="ECO:0000313" key="2">
    <source>
        <dbReference type="Proteomes" id="UP000499080"/>
    </source>
</evidence>
<organism evidence="1 2">
    <name type="scientific">Araneus ventricosus</name>
    <name type="common">Orbweaver spider</name>
    <name type="synonym">Epeira ventricosa</name>
    <dbReference type="NCBI Taxonomy" id="182803"/>
    <lineage>
        <taxon>Eukaryota</taxon>
        <taxon>Metazoa</taxon>
        <taxon>Ecdysozoa</taxon>
        <taxon>Arthropoda</taxon>
        <taxon>Chelicerata</taxon>
        <taxon>Arachnida</taxon>
        <taxon>Araneae</taxon>
        <taxon>Araneomorphae</taxon>
        <taxon>Entelegynae</taxon>
        <taxon>Araneoidea</taxon>
        <taxon>Araneidae</taxon>
        <taxon>Araneus</taxon>
    </lineage>
</organism>